<evidence type="ECO:0000313" key="2">
    <source>
        <dbReference type="Proteomes" id="UP000327157"/>
    </source>
</evidence>
<dbReference type="EMBL" id="SMOL01000458">
    <property type="protein sequence ID" value="KAB2612670.1"/>
    <property type="molecule type" value="Genomic_DNA"/>
</dbReference>
<sequence length="80" mass="8983">MMKLDGGVFVVGLIASREMRCYAMVEGYAKVMQLALHYDTTLSNSRAVMCEAEEVGGAKAWVLWLEDLRVSIILVWTQRA</sequence>
<dbReference type="Proteomes" id="UP000327157">
    <property type="component" value="Chromosome 9"/>
</dbReference>
<keyword evidence="2" id="KW-1185">Reference proteome</keyword>
<gene>
    <name evidence="1" type="ORF">D8674_034986</name>
</gene>
<protein>
    <submittedName>
        <fullName evidence="1">Uncharacterized protein</fullName>
    </submittedName>
</protein>
<accession>A0A5N5GH45</accession>
<name>A0A5N5GH45_9ROSA</name>
<reference evidence="2" key="2">
    <citation type="submission" date="2019-10" db="EMBL/GenBank/DDBJ databases">
        <title>A de novo genome assembly of a pear dwarfing rootstock.</title>
        <authorList>
            <person name="Wang F."/>
            <person name="Wang J."/>
            <person name="Li S."/>
            <person name="Zhang Y."/>
            <person name="Fang M."/>
            <person name="Ma L."/>
            <person name="Zhao Y."/>
            <person name="Jiang S."/>
        </authorList>
    </citation>
    <scope>NUCLEOTIDE SEQUENCE [LARGE SCALE GENOMIC DNA]</scope>
</reference>
<dbReference type="AlphaFoldDB" id="A0A5N5GH45"/>
<reference evidence="1 2" key="1">
    <citation type="submission" date="2019-09" db="EMBL/GenBank/DDBJ databases">
        <authorList>
            <person name="Ou C."/>
        </authorList>
    </citation>
    <scope>NUCLEOTIDE SEQUENCE [LARGE SCALE GENOMIC DNA]</scope>
    <source>
        <strain evidence="1">S2</strain>
        <tissue evidence="1">Leaf</tissue>
    </source>
</reference>
<organism evidence="1 2">
    <name type="scientific">Pyrus ussuriensis x Pyrus communis</name>
    <dbReference type="NCBI Taxonomy" id="2448454"/>
    <lineage>
        <taxon>Eukaryota</taxon>
        <taxon>Viridiplantae</taxon>
        <taxon>Streptophyta</taxon>
        <taxon>Embryophyta</taxon>
        <taxon>Tracheophyta</taxon>
        <taxon>Spermatophyta</taxon>
        <taxon>Magnoliopsida</taxon>
        <taxon>eudicotyledons</taxon>
        <taxon>Gunneridae</taxon>
        <taxon>Pentapetalae</taxon>
        <taxon>rosids</taxon>
        <taxon>fabids</taxon>
        <taxon>Rosales</taxon>
        <taxon>Rosaceae</taxon>
        <taxon>Amygdaloideae</taxon>
        <taxon>Maleae</taxon>
        <taxon>Pyrus</taxon>
    </lineage>
</organism>
<comment type="caution">
    <text evidence="1">The sequence shown here is derived from an EMBL/GenBank/DDBJ whole genome shotgun (WGS) entry which is preliminary data.</text>
</comment>
<reference evidence="1 2" key="3">
    <citation type="submission" date="2019-11" db="EMBL/GenBank/DDBJ databases">
        <title>A de novo genome assembly of a pear dwarfing rootstock.</title>
        <authorList>
            <person name="Wang F."/>
            <person name="Wang J."/>
            <person name="Li S."/>
            <person name="Zhang Y."/>
            <person name="Fang M."/>
            <person name="Ma L."/>
            <person name="Zhao Y."/>
            <person name="Jiang S."/>
        </authorList>
    </citation>
    <scope>NUCLEOTIDE SEQUENCE [LARGE SCALE GENOMIC DNA]</scope>
    <source>
        <strain evidence="1">S2</strain>
        <tissue evidence="1">Leaf</tissue>
    </source>
</reference>
<proteinExistence type="predicted"/>
<evidence type="ECO:0000313" key="1">
    <source>
        <dbReference type="EMBL" id="KAB2612670.1"/>
    </source>
</evidence>